<accession>A0ABW4J7C6</accession>
<gene>
    <name evidence="10" type="primary">fluC</name>
    <name evidence="10" type="synonym">crcB</name>
    <name evidence="11" type="ORF">ACFQ5M_01940</name>
</gene>
<keyword evidence="4 10" id="KW-1133">Transmembrane helix</keyword>
<dbReference type="PANTHER" id="PTHR28259">
    <property type="entry name" value="FLUORIDE EXPORT PROTEIN 1-RELATED"/>
    <property type="match status" value="1"/>
</dbReference>
<dbReference type="InterPro" id="IPR003691">
    <property type="entry name" value="FluC"/>
</dbReference>
<evidence type="ECO:0000313" key="12">
    <source>
        <dbReference type="Proteomes" id="UP001597267"/>
    </source>
</evidence>
<keyword evidence="10" id="KW-0813">Transport</keyword>
<keyword evidence="3 10" id="KW-0812">Transmembrane</keyword>
<feature type="binding site" evidence="10">
    <location>
        <position position="74"/>
    </location>
    <ligand>
        <name>Na(+)</name>
        <dbReference type="ChEBI" id="CHEBI:29101"/>
        <note>structural</note>
    </ligand>
</feature>
<evidence type="ECO:0000256" key="5">
    <source>
        <dbReference type="ARBA" id="ARBA00023136"/>
    </source>
</evidence>
<evidence type="ECO:0000256" key="7">
    <source>
        <dbReference type="ARBA" id="ARBA00035120"/>
    </source>
</evidence>
<feature type="binding site" evidence="10">
    <location>
        <position position="71"/>
    </location>
    <ligand>
        <name>Na(+)</name>
        <dbReference type="ChEBI" id="CHEBI:29101"/>
        <note>structural</note>
    </ligand>
</feature>
<keyword evidence="10" id="KW-0915">Sodium</keyword>
<name>A0ABW4J7C6_9LACO</name>
<keyword evidence="6 10" id="KW-0407">Ion channel</keyword>
<dbReference type="HAMAP" id="MF_00454">
    <property type="entry name" value="FluC"/>
    <property type="match status" value="1"/>
</dbReference>
<feature type="transmembrane region" description="Helical" evidence="10">
    <location>
        <begin position="92"/>
        <end position="116"/>
    </location>
</feature>
<comment type="activity regulation">
    <text evidence="10">Na(+) is not transported, but it plays an essential structural role and its presence is essential for fluoride channel function.</text>
</comment>
<keyword evidence="5 10" id="KW-0472">Membrane</keyword>
<comment type="similarity">
    <text evidence="7 10">Belongs to the fluoride channel Fluc/FEX (TC 1.A.43) family.</text>
</comment>
<keyword evidence="10" id="KW-0406">Ion transport</keyword>
<dbReference type="Pfam" id="PF02537">
    <property type="entry name" value="CRCB"/>
    <property type="match status" value="1"/>
</dbReference>
<evidence type="ECO:0000256" key="6">
    <source>
        <dbReference type="ARBA" id="ARBA00023303"/>
    </source>
</evidence>
<evidence type="ECO:0000313" key="11">
    <source>
        <dbReference type="EMBL" id="MFD1670852.1"/>
    </source>
</evidence>
<keyword evidence="12" id="KW-1185">Reference proteome</keyword>
<comment type="caution">
    <text evidence="11">The sequence shown here is derived from an EMBL/GenBank/DDBJ whole genome shotgun (WGS) entry which is preliminary data.</text>
</comment>
<evidence type="ECO:0000256" key="3">
    <source>
        <dbReference type="ARBA" id="ARBA00022692"/>
    </source>
</evidence>
<dbReference type="EMBL" id="JBHTOP010000002">
    <property type="protein sequence ID" value="MFD1670852.1"/>
    <property type="molecule type" value="Genomic_DNA"/>
</dbReference>
<comment type="function">
    <text evidence="9 10">Fluoride-specific ion channel. Important for reducing fluoride concentration in the cell, thus reducing its toxicity.</text>
</comment>
<proteinExistence type="inferred from homology"/>
<protein>
    <recommendedName>
        <fullName evidence="10">Fluoride-specific ion channel FluC</fullName>
    </recommendedName>
</protein>
<dbReference type="RefSeq" id="WP_125712593.1">
    <property type="nucleotide sequence ID" value="NZ_JBHTOP010000002.1"/>
</dbReference>
<organism evidence="11 12">
    <name type="scientific">Agrilactobacillus yilanensis</name>
    <dbReference type="NCBI Taxonomy" id="2485997"/>
    <lineage>
        <taxon>Bacteria</taxon>
        <taxon>Bacillati</taxon>
        <taxon>Bacillota</taxon>
        <taxon>Bacilli</taxon>
        <taxon>Lactobacillales</taxon>
        <taxon>Lactobacillaceae</taxon>
        <taxon>Agrilactobacillus</taxon>
    </lineage>
</organism>
<evidence type="ECO:0000256" key="1">
    <source>
        <dbReference type="ARBA" id="ARBA00004651"/>
    </source>
</evidence>
<dbReference type="Proteomes" id="UP001597267">
    <property type="component" value="Unassembled WGS sequence"/>
</dbReference>
<evidence type="ECO:0000256" key="8">
    <source>
        <dbReference type="ARBA" id="ARBA00035585"/>
    </source>
</evidence>
<dbReference type="PANTHER" id="PTHR28259:SF1">
    <property type="entry name" value="FLUORIDE EXPORT PROTEIN 1-RELATED"/>
    <property type="match status" value="1"/>
</dbReference>
<evidence type="ECO:0000256" key="10">
    <source>
        <dbReference type="HAMAP-Rule" id="MF_00454"/>
    </source>
</evidence>
<evidence type="ECO:0000256" key="2">
    <source>
        <dbReference type="ARBA" id="ARBA00022475"/>
    </source>
</evidence>
<evidence type="ECO:0000256" key="4">
    <source>
        <dbReference type="ARBA" id="ARBA00022989"/>
    </source>
</evidence>
<reference evidence="12" key="1">
    <citation type="journal article" date="2019" name="Int. J. Syst. Evol. Microbiol.">
        <title>The Global Catalogue of Microorganisms (GCM) 10K type strain sequencing project: providing services to taxonomists for standard genome sequencing and annotation.</title>
        <authorList>
            <consortium name="The Broad Institute Genomics Platform"/>
            <consortium name="The Broad Institute Genome Sequencing Center for Infectious Disease"/>
            <person name="Wu L."/>
            <person name="Ma J."/>
        </authorList>
    </citation>
    <scope>NUCLEOTIDE SEQUENCE [LARGE SCALE GENOMIC DNA]</scope>
    <source>
        <strain evidence="12">CCM 8896</strain>
    </source>
</reference>
<sequence length="153" mass="16931">MNELWIGLFAILGGSLRYGLSQWWALDTFPIGTLAVNLIGCFLLSFLNQTLAHSKRVPTQLTLGIGTGFIGAFTTFSSFMNDAVQLMLQAQYFRAGIYLIGSIGLGLGFGFIGYYAGRYCWASLIAQQRARRDLAARQILSEIAPTQRDLKHK</sequence>
<feature type="transmembrane region" description="Helical" evidence="10">
    <location>
        <begin position="59"/>
        <end position="80"/>
    </location>
</feature>
<keyword evidence="2 10" id="KW-1003">Cell membrane</keyword>
<evidence type="ECO:0000256" key="9">
    <source>
        <dbReference type="ARBA" id="ARBA00049940"/>
    </source>
</evidence>
<comment type="catalytic activity">
    <reaction evidence="8">
        <text>fluoride(in) = fluoride(out)</text>
        <dbReference type="Rhea" id="RHEA:76159"/>
        <dbReference type="ChEBI" id="CHEBI:17051"/>
    </reaction>
    <physiologicalReaction direction="left-to-right" evidence="8">
        <dbReference type="Rhea" id="RHEA:76160"/>
    </physiologicalReaction>
</comment>
<comment type="subcellular location">
    <subcellularLocation>
        <location evidence="1 10">Cell membrane</location>
        <topology evidence="1 10">Multi-pass membrane protein</topology>
    </subcellularLocation>
</comment>
<keyword evidence="10" id="KW-0479">Metal-binding</keyword>
<feature type="transmembrane region" description="Helical" evidence="10">
    <location>
        <begin position="29"/>
        <end position="47"/>
    </location>
</feature>